<proteinExistence type="predicted"/>
<dbReference type="Proteomes" id="UP001148614">
    <property type="component" value="Unassembled WGS sequence"/>
</dbReference>
<reference evidence="1" key="1">
    <citation type="submission" date="2022-07" db="EMBL/GenBank/DDBJ databases">
        <title>Genome Sequence of Xylaria arbuscula.</title>
        <authorList>
            <person name="Buettner E."/>
        </authorList>
    </citation>
    <scope>NUCLEOTIDE SEQUENCE</scope>
    <source>
        <strain evidence="1">VT107</strain>
    </source>
</reference>
<protein>
    <submittedName>
        <fullName evidence="1">Uncharacterized protein</fullName>
    </submittedName>
</protein>
<organism evidence="1 2">
    <name type="scientific">Xylaria arbuscula</name>
    <dbReference type="NCBI Taxonomy" id="114810"/>
    <lineage>
        <taxon>Eukaryota</taxon>
        <taxon>Fungi</taxon>
        <taxon>Dikarya</taxon>
        <taxon>Ascomycota</taxon>
        <taxon>Pezizomycotina</taxon>
        <taxon>Sordariomycetes</taxon>
        <taxon>Xylariomycetidae</taxon>
        <taxon>Xylariales</taxon>
        <taxon>Xylariaceae</taxon>
        <taxon>Xylaria</taxon>
    </lineage>
</organism>
<name>A0A9W8THT0_9PEZI</name>
<accession>A0A9W8THT0</accession>
<sequence length="75" mass="8292">MSKPTRIAELSARIASNTTEIDNFLAAQSLPTPSFDLDAPLSLFHPSTDRRILAARDAVIQDTLELRDLMLGPRE</sequence>
<dbReference type="EMBL" id="JANPWZ010003032">
    <property type="protein sequence ID" value="KAJ3554637.1"/>
    <property type="molecule type" value="Genomic_DNA"/>
</dbReference>
<keyword evidence="2" id="KW-1185">Reference proteome</keyword>
<dbReference type="AlphaFoldDB" id="A0A9W8THT0"/>
<gene>
    <name evidence="1" type="ORF">NPX13_g10563</name>
</gene>
<evidence type="ECO:0000313" key="2">
    <source>
        <dbReference type="Proteomes" id="UP001148614"/>
    </source>
</evidence>
<comment type="caution">
    <text evidence="1">The sequence shown here is derived from an EMBL/GenBank/DDBJ whole genome shotgun (WGS) entry which is preliminary data.</text>
</comment>
<evidence type="ECO:0000313" key="1">
    <source>
        <dbReference type="EMBL" id="KAJ3554637.1"/>
    </source>
</evidence>